<dbReference type="InterPro" id="IPR046349">
    <property type="entry name" value="C1-like_sf"/>
</dbReference>
<accession>A0A2R6NNW4</accession>
<keyword evidence="1" id="KW-0479">Metal-binding</keyword>
<reference evidence="5 6" key="1">
    <citation type="submission" date="2018-02" db="EMBL/GenBank/DDBJ databases">
        <title>Genome sequence of the basidiomycete white-rot fungus Phlebia centrifuga.</title>
        <authorList>
            <person name="Granchi Z."/>
            <person name="Peng M."/>
            <person name="de Vries R.P."/>
            <person name="Hilden K."/>
            <person name="Makela M.R."/>
            <person name="Grigoriev I."/>
            <person name="Riley R."/>
        </authorList>
    </citation>
    <scope>NUCLEOTIDE SEQUENCE [LARGE SCALE GENOMIC DNA]</scope>
    <source>
        <strain evidence="5 6">FBCC195</strain>
    </source>
</reference>
<dbReference type="SMART" id="SM00109">
    <property type="entry name" value="C1"/>
    <property type="match status" value="2"/>
</dbReference>
<dbReference type="Gene3D" id="3.30.60.20">
    <property type="match status" value="1"/>
</dbReference>
<dbReference type="EMBL" id="MLYV02001019">
    <property type="protein sequence ID" value="PSR74141.1"/>
    <property type="molecule type" value="Genomic_DNA"/>
</dbReference>
<dbReference type="Pfam" id="PF00130">
    <property type="entry name" value="C1_1"/>
    <property type="match status" value="1"/>
</dbReference>
<feature type="domain" description="Phorbol-ester/DAG-type" evidence="4">
    <location>
        <begin position="256"/>
        <end position="310"/>
    </location>
</feature>
<name>A0A2R6NNW4_9APHY</name>
<evidence type="ECO:0000259" key="4">
    <source>
        <dbReference type="PROSITE" id="PS50081"/>
    </source>
</evidence>
<comment type="caution">
    <text evidence="5">The sequence shown here is derived from an EMBL/GenBank/DDBJ whole genome shotgun (WGS) entry which is preliminary data.</text>
</comment>
<dbReference type="CDD" id="cd00029">
    <property type="entry name" value="C1"/>
    <property type="match status" value="1"/>
</dbReference>
<evidence type="ECO:0000256" key="1">
    <source>
        <dbReference type="ARBA" id="ARBA00022723"/>
    </source>
</evidence>
<dbReference type="Proteomes" id="UP000186601">
    <property type="component" value="Unassembled WGS sequence"/>
</dbReference>
<keyword evidence="2" id="KW-0862">Zinc</keyword>
<dbReference type="GO" id="GO:0046872">
    <property type="term" value="F:metal ion binding"/>
    <property type="evidence" value="ECO:0007669"/>
    <property type="project" value="UniProtKB-KW"/>
</dbReference>
<feature type="region of interest" description="Disordered" evidence="3">
    <location>
        <begin position="632"/>
        <end position="653"/>
    </location>
</feature>
<evidence type="ECO:0000313" key="5">
    <source>
        <dbReference type="EMBL" id="PSR74141.1"/>
    </source>
</evidence>
<dbReference type="InterPro" id="IPR002219">
    <property type="entry name" value="PKC_DAG/PE"/>
</dbReference>
<dbReference type="SUPFAM" id="SSF57889">
    <property type="entry name" value="Cysteine-rich domain"/>
    <property type="match status" value="1"/>
</dbReference>
<dbReference type="SUPFAM" id="SSF48371">
    <property type="entry name" value="ARM repeat"/>
    <property type="match status" value="1"/>
</dbReference>
<keyword evidence="6" id="KW-1185">Reference proteome</keyword>
<organism evidence="5 6">
    <name type="scientific">Hermanssonia centrifuga</name>
    <dbReference type="NCBI Taxonomy" id="98765"/>
    <lineage>
        <taxon>Eukaryota</taxon>
        <taxon>Fungi</taxon>
        <taxon>Dikarya</taxon>
        <taxon>Basidiomycota</taxon>
        <taxon>Agaricomycotina</taxon>
        <taxon>Agaricomycetes</taxon>
        <taxon>Polyporales</taxon>
        <taxon>Meruliaceae</taxon>
        <taxon>Hermanssonia</taxon>
    </lineage>
</organism>
<dbReference type="InterPro" id="IPR016024">
    <property type="entry name" value="ARM-type_fold"/>
</dbReference>
<dbReference type="OrthoDB" id="6270916at2759"/>
<gene>
    <name evidence="5" type="ORF">PHLCEN_2v10097</name>
</gene>
<dbReference type="PROSITE" id="PS50081">
    <property type="entry name" value="ZF_DAG_PE_2"/>
    <property type="match status" value="1"/>
</dbReference>
<proteinExistence type="predicted"/>
<feature type="region of interest" description="Disordered" evidence="3">
    <location>
        <begin position="135"/>
        <end position="155"/>
    </location>
</feature>
<dbReference type="STRING" id="98765.A0A2R6NNW4"/>
<sequence>MVSILVDEVGDDVSPQSDKWRRWTSLSATGTQSTTAPDQPIAVYYLSSLIPPLLATILEHVDLLAVDDTTSVRFHRFFHNLIRSKPDTYLDLLSVIAYHTPRARYASVGLLSSYWPKAIGHIVFSKQLSDITSSESRSLSQRRSSVSRNSPSAHGHPYAHQFIPWRFGPPLRPVLFDGLSPNTCRVCFLAIEGFGLLCPFCMCAVHFDCYDYPDGSFFTQYPMATDRDIQKVSVHRFCHVLPNTRDGSSSVVSKQQHVFRMVNIFSMSLCFICHQPLWGYVMQGLKCSSCRQFVHSSCLDTTPSSKIARCRSVVIDSTAVTIAYSALRRSFVEYYKDSILTEVDLPHRSHEELAVFYAILWCQLRLLDNGLALGSIVIVSDSTGDPEEEGVAEEFELHYLVELYESYLSLGRLPVSDTLADYLAENGLRLQDCSIYFDWNVLAFFASTIKIPCTSEEARRSSELLGVDQLEPHDDSGTESSQPYETMTLGYLRDQLGDTLNMFSDTAARRLLSHLHHLGLLHRMDGNLLLLDGPSPAKLQCCFPLPFGFDISVDVETLVATIEACLSDINLSVNEIGLLQLIRRFWPNGMLSDYTFRRLAKAALAWILSEDNNLAVILREYVAKGSSLPGVRGGESMPWPPQTQLRSSTSGAASNGGDYVATRRALLAGYVAPWLLALHDQDIVAYAALVYELLSEYAEEDATHHPYFVGEITEKEEEKRQNVITDKILRLIVKACQTSIVFTVFDDLFQRWLERAQILENYTQPIPSLPRLFSREGDGSQRHTIMIDARFSVGDLSALANANPLQAMMNIANSNQDGFRRAIRWLCLFASSGVDIPVQTFLHFGTLASKMRATLEDCSLLIEATLYSSWLRSVGRLDLQTMIGAMHAKLLSEILSKLQASENVSEIFIFIRRSLATCLLLYGCERKYLSKLQMIEEDEIENLPSRRKLEARASTMTDPIIIDTKLMNALGSYIEKRVIGLSCLVAKFLNAFVNQTSLVESYEVDNFILRNAATLCSCIWEFYGIQSPELSSIRPALLVRVLVVDAQPFQSLLVHHLDMKTGWEVRLDTVLRLFRIILDVINPAFVVEDRQWGPNVIDVFHHFFTSMWLDEQEEIRTAVDTWSQTLLPAHFEAIARCWDEALSKSPISERVKLVSFLSQLRSHFPAWRVLMWETIIEALLENDFMQKGDEDGPAAAHLSLYGLSSDEGQPTAQIDPELILLRVGLISLSLRMIADGISIDTFSLLRLKDQIARALGFQDVTLVPSSSGHTFHIRFGDTSGIPSWAFPSITDLMLVLDSAHPYDLAASAMGGPYVDDDSPTTLLVGSAFVDLVLGLFTHTADLASLPPLTLKNLIKGLLIAIQKHDFDSRPLRHLQGDLRKAIRLNLFTLVIENSLSYDLRQLAFSATQAFIKRCPTMVGNFVFEAMLEVMKLMVTLDYEQKAEDLLVLQATVFLETILQMFSMSGIMAMLFKKRLEPNFFRVLRHVLDSSAKSTVLDGSKENLREILLRDTLSRVIDSDVESYQTAVQNLQDYVEIVYHTAYNSDLMQCVGLSLTNIARKAADWAGEAFDASPTLLICCTLIHYNKSQSRELVLYLETLLRATLVRFRVTAACLTRLLQVTSSLYRRRDTQEQQPPINVFAVVLLEMLSDALSAKCRLPHSTLAAAVEIVMSNTGPLRLSSEKLAELAACGIYSFQMGCLPDSQPQDFAVSQAVAKMVLQIAEQQPSVLFNLNKRPLNVRIWNLILLAALSLDRTGGATLLLDYFQSFTQAYHSSLILTQSAAAGYSGPEDVDISRAYISIKLWLLLSHKAARNDFDASGQENDRENFLSRMIWTELWPPFEAMIEFLEGGGPSNSSLMLASASVADLFLFLHQSRSILTLEWPAQMSVLARLRAAGRAESKISRVLRSINEAPPDVAVDFFISQTATEIAAEERLLSETAKLQDLAKSGAEKGRRIVS</sequence>
<feature type="compositionally biased region" description="Polar residues" evidence="3">
    <location>
        <begin position="642"/>
        <end position="653"/>
    </location>
</feature>
<evidence type="ECO:0000256" key="2">
    <source>
        <dbReference type="ARBA" id="ARBA00022833"/>
    </source>
</evidence>
<evidence type="ECO:0000256" key="3">
    <source>
        <dbReference type="SAM" id="MobiDB-lite"/>
    </source>
</evidence>
<feature type="compositionally biased region" description="Low complexity" evidence="3">
    <location>
        <begin position="135"/>
        <end position="152"/>
    </location>
</feature>
<protein>
    <recommendedName>
        <fullName evidence="4">Phorbol-ester/DAG-type domain-containing protein</fullName>
    </recommendedName>
</protein>
<evidence type="ECO:0000313" key="6">
    <source>
        <dbReference type="Proteomes" id="UP000186601"/>
    </source>
</evidence>